<dbReference type="STRING" id="586411.SAMN05216187_101168"/>
<proteinExistence type="predicted"/>
<dbReference type="Proteomes" id="UP000242700">
    <property type="component" value="Unassembled WGS sequence"/>
</dbReference>
<name>A0A1G8V0L7_9STAP</name>
<reference evidence="2" key="1">
    <citation type="submission" date="2016-10" db="EMBL/GenBank/DDBJ databases">
        <authorList>
            <person name="Varghese N."/>
            <person name="Submissions S."/>
        </authorList>
    </citation>
    <scope>NUCLEOTIDE SEQUENCE [LARGE SCALE GENOMIC DNA]</scope>
    <source>
        <strain evidence="2">CGMCC 1.8911</strain>
    </source>
</reference>
<dbReference type="InterPro" id="IPR014913">
    <property type="entry name" value="YppE-like"/>
</dbReference>
<dbReference type="Gene3D" id="1.20.120.440">
    <property type="entry name" value="YppE-like"/>
    <property type="match status" value="1"/>
</dbReference>
<dbReference type="SUPFAM" id="SSF140415">
    <property type="entry name" value="YppE-like"/>
    <property type="match status" value="1"/>
</dbReference>
<dbReference type="Pfam" id="PF08807">
    <property type="entry name" value="DUF1798"/>
    <property type="match status" value="1"/>
</dbReference>
<dbReference type="EMBL" id="FNFI01000001">
    <property type="protein sequence ID" value="SDJ59394.1"/>
    <property type="molecule type" value="Genomic_DNA"/>
</dbReference>
<protein>
    <recommendedName>
        <fullName evidence="3">DUF1798 family protein</fullName>
    </recommendedName>
</protein>
<evidence type="ECO:0000313" key="1">
    <source>
        <dbReference type="EMBL" id="SDJ59394.1"/>
    </source>
</evidence>
<organism evidence="1 2">
    <name type="scientific">Jeotgalicoccus aerolatus</name>
    <dbReference type="NCBI Taxonomy" id="709510"/>
    <lineage>
        <taxon>Bacteria</taxon>
        <taxon>Bacillati</taxon>
        <taxon>Bacillota</taxon>
        <taxon>Bacilli</taxon>
        <taxon>Bacillales</taxon>
        <taxon>Staphylococcaceae</taxon>
        <taxon>Jeotgalicoccus</taxon>
    </lineage>
</organism>
<dbReference type="RefSeq" id="WP_256333917.1">
    <property type="nucleotide sequence ID" value="NZ_FNFI01000001.1"/>
</dbReference>
<evidence type="ECO:0008006" key="3">
    <source>
        <dbReference type="Google" id="ProtNLM"/>
    </source>
</evidence>
<accession>A0A1G8V0L7</accession>
<sequence length="108" mass="13218">MSRNAVYSDYRHMLDQIEHRYSRAKDGYEFNFKTEIEPFLNQYKVLADQLLHINTDERLTEQVKETMSDELMELLMSCHISRFSLKLYHEKFKYINMWINHAHKEDLL</sequence>
<evidence type="ECO:0000313" key="2">
    <source>
        <dbReference type="Proteomes" id="UP000242700"/>
    </source>
</evidence>
<dbReference type="InterPro" id="IPR023351">
    <property type="entry name" value="YppE-like_sf"/>
</dbReference>
<gene>
    <name evidence="1" type="ORF">SAMN05216187_101168</name>
</gene>
<dbReference type="AlphaFoldDB" id="A0A1G8V0L7"/>